<evidence type="ECO:0000256" key="2">
    <source>
        <dbReference type="SAM" id="Phobius"/>
    </source>
</evidence>
<sequence length="226" mass="25251">MPAVGRPDEERERERQRDRDRVWKTVEATTERGRLRSRNVCSVADVLPPMRKESHRRTSFVAGGRREEGIEWVDKKRKKKKRRLIFNISISYPFAIISAMNKIMDVDKVPWLEVVVMGLTLIMFVFNTSMLLLESLELLGLFLLVAEILSKLGGITGGTASTVFRSGEFSVSLGDVAIKEGDLVVELTLGGGEGNVLGVELVIVLLVLLHRAFDDTAGTLDLKLEI</sequence>
<feature type="transmembrane region" description="Helical" evidence="2">
    <location>
        <begin position="110"/>
        <end position="133"/>
    </location>
</feature>
<organism evidence="3 4">
    <name type="scientific">Caenorhabditis remanei</name>
    <name type="common">Caenorhabditis vulgaris</name>
    <dbReference type="NCBI Taxonomy" id="31234"/>
    <lineage>
        <taxon>Eukaryota</taxon>
        <taxon>Metazoa</taxon>
        <taxon>Ecdysozoa</taxon>
        <taxon>Nematoda</taxon>
        <taxon>Chromadorea</taxon>
        <taxon>Rhabditida</taxon>
        <taxon>Rhabditina</taxon>
        <taxon>Rhabditomorpha</taxon>
        <taxon>Rhabditoidea</taxon>
        <taxon>Rhabditidae</taxon>
        <taxon>Peloderinae</taxon>
        <taxon>Caenorhabditis</taxon>
    </lineage>
</organism>
<dbReference type="AlphaFoldDB" id="A0A6A5G1L3"/>
<feature type="transmembrane region" description="Helical" evidence="2">
    <location>
        <begin position="84"/>
        <end position="104"/>
    </location>
</feature>
<proteinExistence type="predicted"/>
<keyword evidence="2" id="KW-1133">Transmembrane helix</keyword>
<protein>
    <submittedName>
        <fullName evidence="3">Uncharacterized protein</fullName>
    </submittedName>
</protein>
<dbReference type="EMBL" id="WUAV01000006">
    <property type="protein sequence ID" value="KAF1748514.1"/>
    <property type="molecule type" value="Genomic_DNA"/>
</dbReference>
<reference evidence="3 4" key="1">
    <citation type="submission" date="2019-12" db="EMBL/GenBank/DDBJ databases">
        <title>Chromosome-level assembly of the Caenorhabditis remanei genome.</title>
        <authorList>
            <person name="Teterina A.A."/>
            <person name="Willis J.H."/>
            <person name="Phillips P.C."/>
        </authorList>
    </citation>
    <scope>NUCLEOTIDE SEQUENCE [LARGE SCALE GENOMIC DNA]</scope>
    <source>
        <strain evidence="3 4">PX506</strain>
        <tissue evidence="3">Whole organism</tissue>
    </source>
</reference>
<name>A0A6A5G1L3_CAERE</name>
<dbReference type="RefSeq" id="XP_053579711.1">
    <property type="nucleotide sequence ID" value="XM_053736145.1"/>
</dbReference>
<keyword evidence="2" id="KW-0472">Membrane</keyword>
<comment type="caution">
    <text evidence="3">The sequence shown here is derived from an EMBL/GenBank/DDBJ whole genome shotgun (WGS) entry which is preliminary data.</text>
</comment>
<evidence type="ECO:0000313" key="4">
    <source>
        <dbReference type="Proteomes" id="UP000483820"/>
    </source>
</evidence>
<gene>
    <name evidence="3" type="ORF">GCK72_024981</name>
</gene>
<evidence type="ECO:0000256" key="1">
    <source>
        <dbReference type="SAM" id="MobiDB-lite"/>
    </source>
</evidence>
<evidence type="ECO:0000313" key="3">
    <source>
        <dbReference type="EMBL" id="KAF1748514.1"/>
    </source>
</evidence>
<dbReference type="KEGG" id="crq:GCK72_024981"/>
<accession>A0A6A5G1L3</accession>
<keyword evidence="2" id="KW-0812">Transmembrane</keyword>
<dbReference type="GeneID" id="78777866"/>
<dbReference type="CTD" id="78777866"/>
<dbReference type="Proteomes" id="UP000483820">
    <property type="component" value="Chromosome X"/>
</dbReference>
<feature type="region of interest" description="Disordered" evidence="1">
    <location>
        <begin position="1"/>
        <end position="20"/>
    </location>
</feature>